<evidence type="ECO:0000313" key="2">
    <source>
        <dbReference type="Proteomes" id="UP001280121"/>
    </source>
</evidence>
<gene>
    <name evidence="1" type="ORF">Ddye_011844</name>
</gene>
<dbReference type="Proteomes" id="UP001280121">
    <property type="component" value="Unassembled WGS sequence"/>
</dbReference>
<dbReference type="EMBL" id="JANJYI010000004">
    <property type="protein sequence ID" value="KAK2651988.1"/>
    <property type="molecule type" value="Genomic_DNA"/>
</dbReference>
<organism evidence="1 2">
    <name type="scientific">Dipteronia dyeriana</name>
    <dbReference type="NCBI Taxonomy" id="168575"/>
    <lineage>
        <taxon>Eukaryota</taxon>
        <taxon>Viridiplantae</taxon>
        <taxon>Streptophyta</taxon>
        <taxon>Embryophyta</taxon>
        <taxon>Tracheophyta</taxon>
        <taxon>Spermatophyta</taxon>
        <taxon>Magnoliopsida</taxon>
        <taxon>eudicotyledons</taxon>
        <taxon>Gunneridae</taxon>
        <taxon>Pentapetalae</taxon>
        <taxon>rosids</taxon>
        <taxon>malvids</taxon>
        <taxon>Sapindales</taxon>
        <taxon>Sapindaceae</taxon>
        <taxon>Hippocastanoideae</taxon>
        <taxon>Acereae</taxon>
        <taxon>Dipteronia</taxon>
    </lineage>
</organism>
<reference evidence="1" key="1">
    <citation type="journal article" date="2023" name="Plant J.">
        <title>Genome sequences and population genomics provide insights into the demographic history, inbreeding, and mutation load of two 'living fossil' tree species of Dipteronia.</title>
        <authorList>
            <person name="Feng Y."/>
            <person name="Comes H.P."/>
            <person name="Chen J."/>
            <person name="Zhu S."/>
            <person name="Lu R."/>
            <person name="Zhang X."/>
            <person name="Li P."/>
            <person name="Qiu J."/>
            <person name="Olsen K.M."/>
            <person name="Qiu Y."/>
        </authorList>
    </citation>
    <scope>NUCLEOTIDE SEQUENCE</scope>
    <source>
        <strain evidence="1">KIB01</strain>
    </source>
</reference>
<keyword evidence="2" id="KW-1185">Reference proteome</keyword>
<protein>
    <submittedName>
        <fullName evidence="1">Uncharacterized protein</fullName>
    </submittedName>
</protein>
<comment type="caution">
    <text evidence="1">The sequence shown here is derived from an EMBL/GenBank/DDBJ whole genome shotgun (WGS) entry which is preliminary data.</text>
</comment>
<evidence type="ECO:0000313" key="1">
    <source>
        <dbReference type="EMBL" id="KAK2651988.1"/>
    </source>
</evidence>
<name>A0AAE0CIP5_9ROSI</name>
<sequence length="89" mass="10041">MSCLWADGCYDLMLDQPEEAKLISELAEKDAINYGRLKQAYDASLDKFLDEYVMSKFHHGLYDIEGACVNIKAGSKGIFLEERQVSTSL</sequence>
<accession>A0AAE0CIP5</accession>
<dbReference type="AlphaFoldDB" id="A0AAE0CIP5"/>
<proteinExistence type="predicted"/>